<organism evidence="1 2">
    <name type="scientific">Mucilaginibacter achroorhodeus</name>
    <dbReference type="NCBI Taxonomy" id="2599294"/>
    <lineage>
        <taxon>Bacteria</taxon>
        <taxon>Pseudomonadati</taxon>
        <taxon>Bacteroidota</taxon>
        <taxon>Sphingobacteriia</taxon>
        <taxon>Sphingobacteriales</taxon>
        <taxon>Sphingobacteriaceae</taxon>
        <taxon>Mucilaginibacter</taxon>
    </lineage>
</organism>
<proteinExistence type="predicted"/>
<evidence type="ECO:0000313" key="2">
    <source>
        <dbReference type="Proteomes" id="UP000318010"/>
    </source>
</evidence>
<dbReference type="Pfam" id="PF25594">
    <property type="entry name" value="GldB_lipo"/>
    <property type="match status" value="1"/>
</dbReference>
<accession>A0A563TYT5</accession>
<comment type="caution">
    <text evidence="1">The sequence shown here is derived from an EMBL/GenBank/DDBJ whole genome shotgun (WGS) entry which is preliminary data.</text>
</comment>
<dbReference type="NCBIfam" id="TIGR03514">
    <property type="entry name" value="GldB_lipo"/>
    <property type="match status" value="1"/>
</dbReference>
<reference evidence="1 2" key="1">
    <citation type="submission" date="2019-07" db="EMBL/GenBank/DDBJ databases">
        <authorList>
            <person name="Kim J."/>
        </authorList>
    </citation>
    <scope>NUCLEOTIDE SEQUENCE [LARGE SCALE GENOMIC DNA]</scope>
    <source>
        <strain evidence="1 2">MJ1a</strain>
    </source>
</reference>
<sequence>MPYSCKTTVIYASFALCLALSACKRRKDIDVSNIPVTVKIERFDKDFDQMRTKPMDQQAGVLYTKYGKFYQDFIERVLKAGSAQDTAYFSVLRQVFAGKAYLDLKHDVDAAYPNMDKQNAELTDAFKRIKYYFPKKNLPKVYAYFSGFQAQTTIGDGYFGIGLDLFLGADSRFYPALTQNFPHYISRRFTPDNITPRVVEGIAREDMFPENDADNSLLAKMIYNGKILYFMDQTLPNVPDSTKIGYTNKQLKWCDDFKGNIWGYFLEENLLYETDYQKIQKYLTEAPFTPGLGDNNESAPKLGVWTGWQIVRAYMDKHPDVTLPQLMADRNAQKILNESKYRPKNAKE</sequence>
<dbReference type="EMBL" id="VOEI01000006">
    <property type="protein sequence ID" value="TWR24514.1"/>
    <property type="molecule type" value="Genomic_DNA"/>
</dbReference>
<evidence type="ECO:0000313" key="1">
    <source>
        <dbReference type="EMBL" id="TWR24514.1"/>
    </source>
</evidence>
<dbReference type="InterPro" id="IPR019853">
    <property type="entry name" value="GldB-like"/>
</dbReference>
<protein>
    <submittedName>
        <fullName evidence="1">Gliding motility lipoprotein GldB</fullName>
    </submittedName>
</protein>
<dbReference type="Proteomes" id="UP000318010">
    <property type="component" value="Unassembled WGS sequence"/>
</dbReference>
<gene>
    <name evidence="1" type="primary">gldB</name>
    <name evidence="1" type="ORF">FPZ42_15550</name>
</gene>
<dbReference type="AlphaFoldDB" id="A0A563TYT5"/>
<dbReference type="PROSITE" id="PS51257">
    <property type="entry name" value="PROKAR_LIPOPROTEIN"/>
    <property type="match status" value="1"/>
</dbReference>
<keyword evidence="2" id="KW-1185">Reference proteome</keyword>
<dbReference type="RefSeq" id="WP_146272760.1">
    <property type="nucleotide sequence ID" value="NZ_VOEI01000006.1"/>
</dbReference>
<name>A0A563TYT5_9SPHI</name>
<keyword evidence="1" id="KW-0449">Lipoprotein</keyword>
<dbReference type="OrthoDB" id="976022at2"/>